<sequence length="65" mass="7013">MKVVAIILLIVIIAVLGRAMLQLVKGPSGSPRLVRSLTLRVALSILLFLLLLLSVKMGWLTPHGV</sequence>
<evidence type="ECO:0000256" key="1">
    <source>
        <dbReference type="SAM" id="Phobius"/>
    </source>
</evidence>
<dbReference type="NCBIfam" id="NF033233">
    <property type="entry name" value="twin_helix"/>
    <property type="match status" value="1"/>
</dbReference>
<protein>
    <submittedName>
        <fullName evidence="2">Twin transmembrane helix small protein</fullName>
    </submittedName>
</protein>
<evidence type="ECO:0000313" key="3">
    <source>
        <dbReference type="Proteomes" id="UP000310016"/>
    </source>
</evidence>
<dbReference type="AlphaFoldDB" id="A0A4U0PR32"/>
<dbReference type="Proteomes" id="UP000310016">
    <property type="component" value="Unassembled WGS sequence"/>
</dbReference>
<reference evidence="2 3" key="1">
    <citation type="submission" date="2019-04" db="EMBL/GenBank/DDBJ databases">
        <title>Chitiniphilus eburnea sp. nov., a novel chitinolytic bacterium isolated from aquaculture sludge.</title>
        <authorList>
            <person name="Sheng M."/>
        </authorList>
    </citation>
    <scope>NUCLEOTIDE SEQUENCE [LARGE SCALE GENOMIC DNA]</scope>
    <source>
        <strain evidence="2 3">HX-2-15</strain>
    </source>
</reference>
<dbReference type="RefSeq" id="WP_136774083.1">
    <property type="nucleotide sequence ID" value="NZ_CP156074.1"/>
</dbReference>
<dbReference type="EMBL" id="SUMF01000018">
    <property type="protein sequence ID" value="TJZ70717.1"/>
    <property type="molecule type" value="Genomic_DNA"/>
</dbReference>
<keyword evidence="1" id="KW-1133">Transmembrane helix</keyword>
<organism evidence="2 3">
    <name type="scientific">Chitiniphilus eburneus</name>
    <dbReference type="NCBI Taxonomy" id="2571148"/>
    <lineage>
        <taxon>Bacteria</taxon>
        <taxon>Pseudomonadati</taxon>
        <taxon>Pseudomonadota</taxon>
        <taxon>Betaproteobacteria</taxon>
        <taxon>Neisseriales</taxon>
        <taxon>Chitinibacteraceae</taxon>
        <taxon>Chitiniphilus</taxon>
    </lineage>
</organism>
<dbReference type="InterPro" id="IPR021313">
    <property type="entry name" value="DUF2909"/>
</dbReference>
<keyword evidence="1" id="KW-0472">Membrane</keyword>
<gene>
    <name evidence="2" type="ORF">FAZ21_14095</name>
</gene>
<keyword evidence="3" id="KW-1185">Reference proteome</keyword>
<proteinExistence type="predicted"/>
<keyword evidence="1 2" id="KW-0812">Transmembrane</keyword>
<dbReference type="Pfam" id="PF11137">
    <property type="entry name" value="DUF2909"/>
    <property type="match status" value="1"/>
</dbReference>
<name>A0A4U0PR32_9NEIS</name>
<evidence type="ECO:0000313" key="2">
    <source>
        <dbReference type="EMBL" id="TJZ70717.1"/>
    </source>
</evidence>
<comment type="caution">
    <text evidence="2">The sequence shown here is derived from an EMBL/GenBank/DDBJ whole genome shotgun (WGS) entry which is preliminary data.</text>
</comment>
<feature type="transmembrane region" description="Helical" evidence="1">
    <location>
        <begin position="37"/>
        <end position="55"/>
    </location>
</feature>
<accession>A0A4U0PR32</accession>